<feature type="binding site" evidence="2">
    <location>
        <position position="172"/>
    </location>
    <ligand>
        <name>ATP</name>
        <dbReference type="ChEBI" id="CHEBI:30616"/>
    </ligand>
</feature>
<keyword evidence="2" id="KW-0436">Ligase</keyword>
<gene>
    <name evidence="2" type="primary">tmcAL</name>
    <name evidence="3" type="ORF">DWY33_03170</name>
</gene>
<dbReference type="GO" id="GO:0016879">
    <property type="term" value="F:ligase activity, forming carbon-nitrogen bonds"/>
    <property type="evidence" value="ECO:0007669"/>
    <property type="project" value="UniProtKB-UniRule"/>
</dbReference>
<organism evidence="3 4">
    <name type="scientific">Dorea formicigenerans</name>
    <dbReference type="NCBI Taxonomy" id="39486"/>
    <lineage>
        <taxon>Bacteria</taxon>
        <taxon>Bacillati</taxon>
        <taxon>Bacillota</taxon>
        <taxon>Clostridia</taxon>
        <taxon>Lachnospirales</taxon>
        <taxon>Lachnospiraceae</taxon>
        <taxon>Dorea</taxon>
    </lineage>
</organism>
<dbReference type="GO" id="GO:0005524">
    <property type="term" value="F:ATP binding"/>
    <property type="evidence" value="ECO:0007669"/>
    <property type="project" value="UniProtKB-KW"/>
</dbReference>
<dbReference type="GO" id="GO:0006400">
    <property type="term" value="P:tRNA modification"/>
    <property type="evidence" value="ECO:0007669"/>
    <property type="project" value="UniProtKB-UniRule"/>
</dbReference>
<name>A0A412F552_9FIRM</name>
<dbReference type="Pfam" id="PF05636">
    <property type="entry name" value="HIGH_NTase1"/>
    <property type="match status" value="1"/>
</dbReference>
<sequence length="425" mass="47550">MKIVGIIAEYNPFHKGHEFHLEKAKKITGADAAIIIMSGDYVQRGIPSIMPKHLRTQMALACGADVVLELPVCYATGSAEYFATGVVSLLEALGCVDYLCFGSECGEIKILQQIADVLCKEPAHYKVLLQKHLKNGNAFPAARKLAFIEYLGKNKSLSCIPEQISAILDSPNNILAIEYLKALSWLNSSIEPVTITREGAGYHDQTLGALFSSASALRQGLQDCELTKNANHTPAINHILQELPQNCHKIFKENYHKCFPVFADDFSLLLKAKLLTETKDTLTRYLDITPEIANRIITFRNDFLTFSQFCDLIKTKNVTYSRISRCLIHILLGISKCDVPDQAADSRCGYARLLGFRQESSWVLTSIKKNTDIPVISKLSQPAGIDIHMLEQNIFASDLYESVVTDKYHTPYKNEYQKQIIRLKS</sequence>
<keyword evidence="2" id="KW-0963">Cytoplasm</keyword>
<feature type="binding site" evidence="2">
    <location>
        <position position="197"/>
    </location>
    <ligand>
        <name>ATP</name>
        <dbReference type="ChEBI" id="CHEBI:30616"/>
    </ligand>
</feature>
<comment type="subcellular location">
    <subcellularLocation>
        <location evidence="2">Cytoplasm</location>
    </subcellularLocation>
</comment>
<protein>
    <recommendedName>
        <fullName evidence="2">tRNA(Met) cytidine acetate ligase</fullName>
        <ecNumber evidence="2">6.3.4.-</ecNumber>
    </recommendedName>
</protein>
<dbReference type="InterPro" id="IPR008513">
    <property type="entry name" value="tRNA(Met)_cyd_acetate_ligase"/>
</dbReference>
<evidence type="ECO:0000256" key="1">
    <source>
        <dbReference type="ARBA" id="ARBA00022694"/>
    </source>
</evidence>
<feature type="binding site" evidence="2">
    <location>
        <begin position="7"/>
        <end position="20"/>
    </location>
    <ligand>
        <name>ATP</name>
        <dbReference type="ChEBI" id="CHEBI:30616"/>
    </ligand>
</feature>
<comment type="catalytic activity">
    <reaction evidence="2">
        <text>cytidine(34) in elongator tRNA(Met) + acetate + ATP = N(4)-acetylcytidine(34) in elongator tRNA(Met) + AMP + diphosphate</text>
        <dbReference type="Rhea" id="RHEA:58144"/>
        <dbReference type="Rhea" id="RHEA-COMP:10693"/>
        <dbReference type="Rhea" id="RHEA-COMP:10694"/>
        <dbReference type="ChEBI" id="CHEBI:30089"/>
        <dbReference type="ChEBI" id="CHEBI:30616"/>
        <dbReference type="ChEBI" id="CHEBI:33019"/>
        <dbReference type="ChEBI" id="CHEBI:74900"/>
        <dbReference type="ChEBI" id="CHEBI:82748"/>
        <dbReference type="ChEBI" id="CHEBI:456215"/>
    </reaction>
</comment>
<dbReference type="HAMAP" id="MF_01539">
    <property type="entry name" value="TmcAL"/>
    <property type="match status" value="1"/>
</dbReference>
<dbReference type="Gene3D" id="3.40.50.620">
    <property type="entry name" value="HUPs"/>
    <property type="match status" value="1"/>
</dbReference>
<evidence type="ECO:0000256" key="2">
    <source>
        <dbReference type="HAMAP-Rule" id="MF_01539"/>
    </source>
</evidence>
<proteinExistence type="inferred from homology"/>
<evidence type="ECO:0000313" key="4">
    <source>
        <dbReference type="Proteomes" id="UP000283652"/>
    </source>
</evidence>
<keyword evidence="2" id="KW-0067">ATP-binding</keyword>
<dbReference type="Proteomes" id="UP000283652">
    <property type="component" value="Unassembled WGS sequence"/>
</dbReference>
<dbReference type="NCBIfam" id="NF010191">
    <property type="entry name" value="PRK13670.1"/>
    <property type="match status" value="1"/>
</dbReference>
<reference evidence="3 4" key="1">
    <citation type="submission" date="2018-08" db="EMBL/GenBank/DDBJ databases">
        <title>A genome reference for cultivated species of the human gut microbiota.</title>
        <authorList>
            <person name="Zou Y."/>
            <person name="Xue W."/>
            <person name="Luo G."/>
        </authorList>
    </citation>
    <scope>NUCLEOTIDE SEQUENCE [LARGE SCALE GENOMIC DNA]</scope>
    <source>
        <strain evidence="3 4">AF25-11</strain>
    </source>
</reference>
<dbReference type="PANTHER" id="PTHR37825">
    <property type="entry name" value="TRNA(MET) CYTIDINE ACETATE LIGASE"/>
    <property type="match status" value="1"/>
</dbReference>
<comment type="caution">
    <text evidence="2">Lacks conserved residue(s) required for the propagation of feature annotation.</text>
</comment>
<comment type="caution">
    <text evidence="3">The sequence shown here is derived from an EMBL/GenBank/DDBJ whole genome shotgun (WGS) entry which is preliminary data.</text>
</comment>
<comment type="similarity">
    <text evidence="2">Belongs to the TmcAL family.</text>
</comment>
<dbReference type="AlphaFoldDB" id="A0A412F552"/>
<keyword evidence="2" id="KW-0820">tRNA-binding</keyword>
<dbReference type="GO" id="GO:0016740">
    <property type="term" value="F:transferase activity"/>
    <property type="evidence" value="ECO:0007669"/>
    <property type="project" value="UniProtKB-KW"/>
</dbReference>
<dbReference type="GO" id="GO:0005737">
    <property type="term" value="C:cytoplasm"/>
    <property type="evidence" value="ECO:0007669"/>
    <property type="project" value="UniProtKB-SubCell"/>
</dbReference>
<dbReference type="RefSeq" id="WP_118397379.1">
    <property type="nucleotide sequence ID" value="NZ_QRUK01000003.1"/>
</dbReference>
<keyword evidence="2" id="KW-0547">Nucleotide-binding</keyword>
<evidence type="ECO:0000313" key="3">
    <source>
        <dbReference type="EMBL" id="RGR60753.1"/>
    </source>
</evidence>
<dbReference type="SUPFAM" id="SSF52374">
    <property type="entry name" value="Nucleotidylyl transferase"/>
    <property type="match status" value="1"/>
</dbReference>
<comment type="function">
    <text evidence="2">Catalyzes the formation of N(4)-acetylcytidine (ac(4)C) at the wobble position of elongator tRNA(Met), using acetate and ATP as substrates. First activates an acetate ion to form acetyladenylate (Ac-AMP) and then transfers the acetyl group to tRNA to form ac(4)C34.</text>
</comment>
<dbReference type="PANTHER" id="PTHR37825:SF1">
    <property type="entry name" value="TRNA(MET) CYTIDINE ACETATE LIGASE"/>
    <property type="match status" value="1"/>
</dbReference>
<dbReference type="EC" id="6.3.4.-" evidence="2"/>
<dbReference type="GO" id="GO:0000049">
    <property type="term" value="F:tRNA binding"/>
    <property type="evidence" value="ECO:0007669"/>
    <property type="project" value="UniProtKB-KW"/>
</dbReference>
<dbReference type="EMBL" id="QRUK01000003">
    <property type="protein sequence ID" value="RGR60753.1"/>
    <property type="molecule type" value="Genomic_DNA"/>
</dbReference>
<keyword evidence="3" id="KW-0808">Transferase</keyword>
<keyword evidence="1 2" id="KW-0819">tRNA processing</keyword>
<dbReference type="InterPro" id="IPR014729">
    <property type="entry name" value="Rossmann-like_a/b/a_fold"/>
</dbReference>
<accession>A0A412F552</accession>
<feature type="binding site" evidence="2">
    <location>
        <position position="102"/>
    </location>
    <ligand>
        <name>ATP</name>
        <dbReference type="ChEBI" id="CHEBI:30616"/>
    </ligand>
</feature>
<keyword evidence="2" id="KW-0694">RNA-binding</keyword>